<reference evidence="9 10" key="1">
    <citation type="submission" date="2018-12" db="EMBL/GenBank/DDBJ databases">
        <title>Hymenobacter gummosus sp. nov., isolated from a spring.</title>
        <authorList>
            <person name="Nie L."/>
        </authorList>
    </citation>
    <scope>NUCLEOTIDE SEQUENCE [LARGE SCALE GENOMIC DNA]</scope>
    <source>
        <strain evidence="9 10">KCTC 52166</strain>
    </source>
</reference>
<evidence type="ECO:0000256" key="5">
    <source>
        <dbReference type="ARBA" id="ARBA00023004"/>
    </source>
</evidence>
<evidence type="ECO:0000256" key="2">
    <source>
        <dbReference type="ARBA" id="ARBA00022617"/>
    </source>
</evidence>
<feature type="binding site" description="axial binding residue" evidence="7">
    <location>
        <position position="424"/>
    </location>
    <ligand>
        <name>heme</name>
        <dbReference type="ChEBI" id="CHEBI:30413"/>
    </ligand>
    <ligandPart>
        <name>Fe</name>
        <dbReference type="ChEBI" id="CHEBI:18248"/>
    </ligandPart>
</feature>
<keyword evidence="6 8" id="KW-0503">Monooxygenase</keyword>
<dbReference type="Gene3D" id="1.10.630.10">
    <property type="entry name" value="Cytochrome P450"/>
    <property type="match status" value="1"/>
</dbReference>
<sequence>MIDYNQRSAKLKSVKSEKSAEIRDLPRVPRLRSFRNSWALAANPIPVITDYLDQFGDTVGLYLGGVRPTLLTRDPGLIQHVLQKNHRNYPKSELTRGVARYLGHGLLTSEGSYWLQQRRLIQPGFHRQRIAALTELMLDVIDECLAPVLDAAGKQGGVAQVAVHELMTATAFRIIARSVFSSSMTEAELQQMARLLTELQGFYVRTLRQPYLRPWLGVTGQYRLHDGLAAELRQLIRGYIQRRKQEQQADPGFAKDDLLQMLLDARYEDSGEAMTDEQVLDEAAILLVAGHETAANALSWLWLLLARHPEEAAKVRAEMQRVLGSRRPSFTDLPQLPYSMQVVQETMRLYPPVWIVDRQAAEDDEYNGLPLPKGTLISAYLYGVHHLPRLWPEPEAFCPARFGKDQPAPPTYAYLPFGGGPRLCIGNQFALTEMQLVLLEVLRRFEVEWQEQPPIQMRPLITLRPRAEINLRFRAR</sequence>
<dbReference type="PRINTS" id="PR00463">
    <property type="entry name" value="EP450I"/>
</dbReference>
<dbReference type="InterPro" id="IPR002401">
    <property type="entry name" value="Cyt_P450_E_grp-I"/>
</dbReference>
<evidence type="ECO:0000256" key="6">
    <source>
        <dbReference type="ARBA" id="ARBA00023033"/>
    </source>
</evidence>
<evidence type="ECO:0000256" key="1">
    <source>
        <dbReference type="ARBA" id="ARBA00010617"/>
    </source>
</evidence>
<evidence type="ECO:0000256" key="8">
    <source>
        <dbReference type="RuleBase" id="RU000461"/>
    </source>
</evidence>
<protein>
    <submittedName>
        <fullName evidence="9">Cytochrome P450</fullName>
    </submittedName>
</protein>
<evidence type="ECO:0000313" key="10">
    <source>
        <dbReference type="Proteomes" id="UP000282184"/>
    </source>
</evidence>
<proteinExistence type="inferred from homology"/>
<dbReference type="GO" id="GO:0020037">
    <property type="term" value="F:heme binding"/>
    <property type="evidence" value="ECO:0007669"/>
    <property type="project" value="InterPro"/>
</dbReference>
<dbReference type="Pfam" id="PF00067">
    <property type="entry name" value="p450"/>
    <property type="match status" value="1"/>
</dbReference>
<dbReference type="InterPro" id="IPR036396">
    <property type="entry name" value="Cyt_P450_sf"/>
</dbReference>
<evidence type="ECO:0000256" key="4">
    <source>
        <dbReference type="ARBA" id="ARBA00023002"/>
    </source>
</evidence>
<dbReference type="GO" id="GO:0016705">
    <property type="term" value="F:oxidoreductase activity, acting on paired donors, with incorporation or reduction of molecular oxygen"/>
    <property type="evidence" value="ECO:0007669"/>
    <property type="project" value="InterPro"/>
</dbReference>
<comment type="similarity">
    <text evidence="1 8">Belongs to the cytochrome P450 family.</text>
</comment>
<dbReference type="GO" id="GO:0004497">
    <property type="term" value="F:monooxygenase activity"/>
    <property type="evidence" value="ECO:0007669"/>
    <property type="project" value="UniProtKB-KW"/>
</dbReference>
<keyword evidence="4 8" id="KW-0560">Oxidoreductase</keyword>
<dbReference type="SUPFAM" id="SSF48264">
    <property type="entry name" value="Cytochrome P450"/>
    <property type="match status" value="1"/>
</dbReference>
<dbReference type="OrthoDB" id="9764248at2"/>
<accession>A0A431TVH5</accession>
<organism evidence="9 10">
    <name type="scientific">Hymenobacter gummosus</name>
    <dbReference type="NCBI Taxonomy" id="1776032"/>
    <lineage>
        <taxon>Bacteria</taxon>
        <taxon>Pseudomonadati</taxon>
        <taxon>Bacteroidota</taxon>
        <taxon>Cytophagia</taxon>
        <taxon>Cytophagales</taxon>
        <taxon>Hymenobacteraceae</taxon>
        <taxon>Hymenobacter</taxon>
    </lineage>
</organism>
<dbReference type="InterPro" id="IPR050196">
    <property type="entry name" value="Cytochrome_P450_Monoox"/>
</dbReference>
<evidence type="ECO:0000256" key="3">
    <source>
        <dbReference type="ARBA" id="ARBA00022723"/>
    </source>
</evidence>
<keyword evidence="3 7" id="KW-0479">Metal-binding</keyword>
<dbReference type="PANTHER" id="PTHR24291">
    <property type="entry name" value="CYTOCHROME P450 FAMILY 4"/>
    <property type="match status" value="1"/>
</dbReference>
<dbReference type="EMBL" id="RXOF01000020">
    <property type="protein sequence ID" value="RTQ45399.1"/>
    <property type="molecule type" value="Genomic_DNA"/>
</dbReference>
<dbReference type="InterPro" id="IPR001128">
    <property type="entry name" value="Cyt_P450"/>
</dbReference>
<name>A0A431TVH5_9BACT</name>
<keyword evidence="10" id="KW-1185">Reference proteome</keyword>
<evidence type="ECO:0000313" key="9">
    <source>
        <dbReference type="EMBL" id="RTQ45399.1"/>
    </source>
</evidence>
<gene>
    <name evidence="9" type="ORF">EJV47_24985</name>
</gene>
<dbReference type="PRINTS" id="PR00385">
    <property type="entry name" value="P450"/>
</dbReference>
<dbReference type="Proteomes" id="UP000282184">
    <property type="component" value="Unassembled WGS sequence"/>
</dbReference>
<dbReference type="PANTHER" id="PTHR24291:SF50">
    <property type="entry name" value="BIFUNCTIONAL ALBAFLAVENONE MONOOXYGENASE_TERPENE SYNTHASE"/>
    <property type="match status" value="1"/>
</dbReference>
<keyword evidence="5 7" id="KW-0408">Iron</keyword>
<dbReference type="InterPro" id="IPR017972">
    <property type="entry name" value="Cyt_P450_CS"/>
</dbReference>
<comment type="caution">
    <text evidence="9">The sequence shown here is derived from an EMBL/GenBank/DDBJ whole genome shotgun (WGS) entry which is preliminary data.</text>
</comment>
<dbReference type="PROSITE" id="PS00086">
    <property type="entry name" value="CYTOCHROME_P450"/>
    <property type="match status" value="1"/>
</dbReference>
<comment type="cofactor">
    <cofactor evidence="7">
        <name>heme</name>
        <dbReference type="ChEBI" id="CHEBI:30413"/>
    </cofactor>
</comment>
<dbReference type="GO" id="GO:0005506">
    <property type="term" value="F:iron ion binding"/>
    <property type="evidence" value="ECO:0007669"/>
    <property type="project" value="InterPro"/>
</dbReference>
<dbReference type="AlphaFoldDB" id="A0A431TVH5"/>
<keyword evidence="2 7" id="KW-0349">Heme</keyword>
<evidence type="ECO:0000256" key="7">
    <source>
        <dbReference type="PIRSR" id="PIRSR602401-1"/>
    </source>
</evidence>